<comment type="caution">
    <text evidence="2">The sequence shown here is derived from an EMBL/GenBank/DDBJ whole genome shotgun (WGS) entry which is preliminary data.</text>
</comment>
<accession>A0A8K1G148</accession>
<name>A0A8K1G148_9PASS</name>
<dbReference type="EMBL" id="SWJQ01001012">
    <property type="protein sequence ID" value="TRZ09700.1"/>
    <property type="molecule type" value="Genomic_DNA"/>
</dbReference>
<evidence type="ECO:0000313" key="2">
    <source>
        <dbReference type="EMBL" id="TRZ09700.1"/>
    </source>
</evidence>
<keyword evidence="3" id="KW-1185">Reference proteome</keyword>
<dbReference type="AlphaFoldDB" id="A0A8K1G148"/>
<protein>
    <submittedName>
        <fullName evidence="2">Uncharacterized protein</fullName>
    </submittedName>
</protein>
<proteinExistence type="predicted"/>
<feature type="region of interest" description="Disordered" evidence="1">
    <location>
        <begin position="61"/>
        <end position="94"/>
    </location>
</feature>
<dbReference type="Proteomes" id="UP000796761">
    <property type="component" value="Unassembled WGS sequence"/>
</dbReference>
<reference evidence="2" key="1">
    <citation type="submission" date="2019-04" db="EMBL/GenBank/DDBJ databases">
        <title>Genome assembly of Zosterops borbonicus 15179.</title>
        <authorList>
            <person name="Leroy T."/>
            <person name="Anselmetti Y."/>
            <person name="Tilak M.-K."/>
            <person name="Nabholz B."/>
        </authorList>
    </citation>
    <scope>NUCLEOTIDE SEQUENCE</scope>
    <source>
        <strain evidence="2">HGM_15179</strain>
        <tissue evidence="2">Muscle</tissue>
    </source>
</reference>
<sequence>MRQQPGPVIQLPAQRMSSRLLCSLINNLCWCGCWAGLPSYNNPAQLELPGVLLDTRYMDREEEEEKEKEMEMEKGEMEKEKEKEEDGKEEAAVEERAVAVHQLW</sequence>
<gene>
    <name evidence="2" type="ORF">HGM15179_017408</name>
</gene>
<organism evidence="2 3">
    <name type="scientific">Zosterops borbonicus</name>
    <dbReference type="NCBI Taxonomy" id="364589"/>
    <lineage>
        <taxon>Eukaryota</taxon>
        <taxon>Metazoa</taxon>
        <taxon>Chordata</taxon>
        <taxon>Craniata</taxon>
        <taxon>Vertebrata</taxon>
        <taxon>Euteleostomi</taxon>
        <taxon>Archelosauria</taxon>
        <taxon>Archosauria</taxon>
        <taxon>Dinosauria</taxon>
        <taxon>Saurischia</taxon>
        <taxon>Theropoda</taxon>
        <taxon>Coelurosauria</taxon>
        <taxon>Aves</taxon>
        <taxon>Neognathae</taxon>
        <taxon>Neoaves</taxon>
        <taxon>Telluraves</taxon>
        <taxon>Australaves</taxon>
        <taxon>Passeriformes</taxon>
        <taxon>Sylvioidea</taxon>
        <taxon>Zosteropidae</taxon>
        <taxon>Zosterops</taxon>
    </lineage>
</organism>
<evidence type="ECO:0000313" key="3">
    <source>
        <dbReference type="Proteomes" id="UP000796761"/>
    </source>
</evidence>
<feature type="compositionally biased region" description="Basic and acidic residues" evidence="1">
    <location>
        <begin position="67"/>
        <end position="94"/>
    </location>
</feature>
<evidence type="ECO:0000256" key="1">
    <source>
        <dbReference type="SAM" id="MobiDB-lite"/>
    </source>
</evidence>